<dbReference type="CDD" id="cd00519">
    <property type="entry name" value="Lipase_3"/>
    <property type="match status" value="1"/>
</dbReference>
<dbReference type="GO" id="GO:0016787">
    <property type="term" value="F:hydrolase activity"/>
    <property type="evidence" value="ECO:0007669"/>
    <property type="project" value="UniProtKB-KW"/>
</dbReference>
<name>A0A9P4NDA7_9PLEO</name>
<evidence type="ECO:0000256" key="2">
    <source>
        <dbReference type="ARBA" id="ARBA00022801"/>
    </source>
</evidence>
<evidence type="ECO:0000313" key="5">
    <source>
        <dbReference type="EMBL" id="KAF2271182.1"/>
    </source>
</evidence>
<feature type="domain" description="Mono-/di-acylglycerol lipase N-terminal" evidence="4">
    <location>
        <begin position="5"/>
        <end position="42"/>
    </location>
</feature>
<reference evidence="6" key="1">
    <citation type="journal article" date="2020" name="Stud. Mycol.">
        <title>101 Dothideomycetes genomes: A test case for predicting lifestyles and emergence of pathogens.</title>
        <authorList>
            <person name="Haridas S."/>
            <person name="Albert R."/>
            <person name="Binder M."/>
            <person name="Bloem J."/>
            <person name="LaButti K."/>
            <person name="Salamov A."/>
            <person name="Andreopoulos B."/>
            <person name="Baker S."/>
            <person name="Barry K."/>
            <person name="Bills G."/>
            <person name="Bluhm B."/>
            <person name="Cannon C."/>
            <person name="Castanera R."/>
            <person name="Culley D."/>
            <person name="Daum C."/>
            <person name="Ezra D."/>
            <person name="Gonzalez J."/>
            <person name="Henrissat B."/>
            <person name="Kuo A."/>
            <person name="Liang C."/>
            <person name="Lipzen A."/>
            <person name="Lutzoni F."/>
            <person name="Magnuson J."/>
            <person name="Mondo S."/>
            <person name="Nolan M."/>
            <person name="Ohm R."/>
            <person name="Pangilinan J."/>
            <person name="Park H.-J."/>
            <person name="Ramirez L."/>
            <person name="Alfaro M."/>
            <person name="Sun H."/>
            <person name="Tritt A."/>
            <person name="Yoshinaga Y."/>
            <person name="Zwiers L.-H."/>
            <person name="Turgeon B."/>
            <person name="Goodwin S."/>
            <person name="Spatafora J."/>
            <person name="Crous P."/>
            <person name="Grigoriev I."/>
        </authorList>
    </citation>
    <scope>NUCLEOTIDE SEQUENCE [LARGE SCALE GENOMIC DNA]</scope>
    <source>
        <strain evidence="6">CBS 304.66</strain>
    </source>
</reference>
<dbReference type="InterPro" id="IPR029058">
    <property type="entry name" value="AB_hydrolase_fold"/>
</dbReference>
<protein>
    <submittedName>
        <fullName evidence="5">Alpha/beta-hydrolase</fullName>
    </submittedName>
</protein>
<organism evidence="5 6">
    <name type="scientific">Lojkania enalia</name>
    <dbReference type="NCBI Taxonomy" id="147567"/>
    <lineage>
        <taxon>Eukaryota</taxon>
        <taxon>Fungi</taxon>
        <taxon>Dikarya</taxon>
        <taxon>Ascomycota</taxon>
        <taxon>Pezizomycotina</taxon>
        <taxon>Dothideomycetes</taxon>
        <taxon>Pleosporomycetidae</taxon>
        <taxon>Pleosporales</taxon>
        <taxon>Pleosporales incertae sedis</taxon>
        <taxon>Lojkania</taxon>
    </lineage>
</organism>
<evidence type="ECO:0000259" key="4">
    <source>
        <dbReference type="Pfam" id="PF03893"/>
    </source>
</evidence>
<dbReference type="OrthoDB" id="426718at2759"/>
<dbReference type="InterPro" id="IPR051299">
    <property type="entry name" value="AB_hydrolase_lip/est"/>
</dbReference>
<dbReference type="InterPro" id="IPR002921">
    <property type="entry name" value="Fungal_lipase-type"/>
</dbReference>
<keyword evidence="2" id="KW-0378">Hydrolase</keyword>
<dbReference type="SUPFAM" id="SSF53474">
    <property type="entry name" value="alpha/beta-Hydrolases"/>
    <property type="match status" value="1"/>
</dbReference>
<dbReference type="GO" id="GO:0016042">
    <property type="term" value="P:lipid catabolic process"/>
    <property type="evidence" value="ECO:0007669"/>
    <property type="project" value="InterPro"/>
</dbReference>
<dbReference type="AlphaFoldDB" id="A0A9P4NDA7"/>
<dbReference type="PANTHER" id="PTHR46640:SF1">
    <property type="entry name" value="FUNGAL LIPASE-LIKE DOMAIN-CONTAINING PROTEIN-RELATED"/>
    <property type="match status" value="1"/>
</dbReference>
<dbReference type="Proteomes" id="UP000800093">
    <property type="component" value="Unassembled WGS sequence"/>
</dbReference>
<evidence type="ECO:0000256" key="1">
    <source>
        <dbReference type="ARBA" id="ARBA00022729"/>
    </source>
</evidence>
<keyword evidence="6" id="KW-1185">Reference proteome</keyword>
<sequence length="271" mass="29035">MLSAFNLMEQYASAAYCGNNFNSPGDKITCSSGSCPLVESATTNSLAEFSKGNTDVTGFVALDNTNRQIIVSFRGSSSIENWMANLDIKAVNTDICSGCSAHSGFWRSWSQARDEVLQAVKNACAANPGYSVATTGHSLGGAIATLAAAQLRNEGYTVALYTFGAPRIASSKLSDYITKQPGGNYRITHWNDPVPRLPPLAMSYVHISPEYYIEKTNLKSVTSGDIKVYDGSVNIFKGNGAWLVTDVAAHLWYFNRIAGCAVKELLGGRGA</sequence>
<gene>
    <name evidence="5" type="ORF">CC78DRAFT_573556</name>
</gene>
<dbReference type="Gene3D" id="3.40.50.1820">
    <property type="entry name" value="alpha/beta hydrolase"/>
    <property type="match status" value="1"/>
</dbReference>
<dbReference type="Pfam" id="PF01764">
    <property type="entry name" value="Lipase_3"/>
    <property type="match status" value="1"/>
</dbReference>
<proteinExistence type="predicted"/>
<feature type="domain" description="Fungal lipase-type" evidence="3">
    <location>
        <begin position="70"/>
        <end position="200"/>
    </location>
</feature>
<evidence type="ECO:0000259" key="3">
    <source>
        <dbReference type="Pfam" id="PF01764"/>
    </source>
</evidence>
<dbReference type="PANTHER" id="PTHR46640">
    <property type="entry name" value="TRIACYLGLYCEROL LIPASE, PUTATIVE (AFU_ORTHOLOGUE AFUA_6G06510)-RELATED"/>
    <property type="match status" value="1"/>
</dbReference>
<accession>A0A9P4NDA7</accession>
<dbReference type="Pfam" id="PF03893">
    <property type="entry name" value="Lipase3_N"/>
    <property type="match status" value="1"/>
</dbReference>
<dbReference type="EMBL" id="ML986578">
    <property type="protein sequence ID" value="KAF2271182.1"/>
    <property type="molecule type" value="Genomic_DNA"/>
</dbReference>
<comment type="caution">
    <text evidence="5">The sequence shown here is derived from an EMBL/GenBank/DDBJ whole genome shotgun (WGS) entry which is preliminary data.</text>
</comment>
<keyword evidence="1" id="KW-0732">Signal</keyword>
<dbReference type="InterPro" id="IPR005592">
    <property type="entry name" value="Mono/diacylglycerol_lipase_N"/>
</dbReference>
<evidence type="ECO:0000313" key="6">
    <source>
        <dbReference type="Proteomes" id="UP000800093"/>
    </source>
</evidence>